<feature type="binding site" evidence="17">
    <location>
        <begin position="78"/>
        <end position="79"/>
    </location>
    <ligand>
        <name>UDP-N-acetyl-alpha-D-glucosamine</name>
        <dbReference type="ChEBI" id="CHEBI:57705"/>
    </ligand>
</feature>
<feature type="binding site" evidence="17">
    <location>
        <position position="73"/>
    </location>
    <ligand>
        <name>UDP-N-acetyl-alpha-D-glucosamine</name>
        <dbReference type="ChEBI" id="CHEBI:57705"/>
    </ligand>
</feature>
<dbReference type="RefSeq" id="WP_090539438.1">
    <property type="nucleotide sequence ID" value="NZ_FOYD01000007.1"/>
</dbReference>
<feature type="binding site" evidence="17">
    <location>
        <position position="364"/>
    </location>
    <ligand>
        <name>UDP-N-acetyl-alpha-D-glucosamine</name>
        <dbReference type="ChEBI" id="CHEBI:57705"/>
    </ligand>
</feature>
<feature type="binding site" evidence="17">
    <location>
        <position position="225"/>
    </location>
    <ligand>
        <name>Mg(2+)</name>
        <dbReference type="ChEBI" id="CHEBI:18420"/>
    </ligand>
</feature>
<dbReference type="InterPro" id="IPR005882">
    <property type="entry name" value="Bifunctional_GlmU"/>
</dbReference>
<dbReference type="InterPro" id="IPR029044">
    <property type="entry name" value="Nucleotide-diphossugar_trans"/>
</dbReference>
<keyword evidence="11 17" id="KW-0511">Multifunctional enzyme</keyword>
<keyword evidence="9 17" id="KW-0133">Cell shape</keyword>
<dbReference type="OrthoDB" id="9775031at2"/>
<feature type="binding site" evidence="17">
    <location>
        <position position="167"/>
    </location>
    <ligand>
        <name>UDP-N-acetyl-alpha-D-glucosamine</name>
        <dbReference type="ChEBI" id="CHEBI:57705"/>
    </ligand>
</feature>
<evidence type="ECO:0000259" key="19">
    <source>
        <dbReference type="Pfam" id="PF25087"/>
    </source>
</evidence>
<feature type="domain" description="Mannose-1-phosphate guanyltransferase C-terminal" evidence="19">
    <location>
        <begin position="261"/>
        <end position="353"/>
    </location>
</feature>
<dbReference type="GO" id="GO:0071555">
    <property type="term" value="P:cell wall organization"/>
    <property type="evidence" value="ECO:0007669"/>
    <property type="project" value="UniProtKB-KW"/>
</dbReference>
<comment type="pathway">
    <text evidence="17">Nucleotide-sugar biosynthesis; UDP-N-acetyl-alpha-D-glucosamine biosynthesis; UDP-N-acetyl-alpha-D-glucosamine from N-acetyl-alpha-D-glucosamine 1-phosphate: step 1/1.</text>
</comment>
<feature type="region of interest" description="Pyrophosphorylase" evidence="17">
    <location>
        <begin position="1"/>
        <end position="227"/>
    </location>
</feature>
<comment type="pathway">
    <text evidence="17">Bacterial outer membrane biogenesis; LPS lipid A biosynthesis.</text>
</comment>
<dbReference type="GO" id="GO:0006048">
    <property type="term" value="P:UDP-N-acetylglucosamine biosynthetic process"/>
    <property type="evidence" value="ECO:0007669"/>
    <property type="project" value="UniProtKB-UniPathway"/>
</dbReference>
<dbReference type="CDD" id="cd03353">
    <property type="entry name" value="LbH_GlmU_C"/>
    <property type="match status" value="1"/>
</dbReference>
<comment type="similarity">
    <text evidence="2 17">In the N-terminal section; belongs to the N-acetylglucosamine-1-phosphate uridyltransferase family.</text>
</comment>
<comment type="similarity">
    <text evidence="1 17">In the C-terminal section; belongs to the transferase hexapeptide repeat family.</text>
</comment>
<dbReference type="EC" id="2.3.1.157" evidence="17"/>
<evidence type="ECO:0000256" key="6">
    <source>
        <dbReference type="ARBA" id="ARBA00022723"/>
    </source>
</evidence>
<feature type="binding site" evidence="17">
    <location>
        <position position="438"/>
    </location>
    <ligand>
        <name>acetyl-CoA</name>
        <dbReference type="ChEBI" id="CHEBI:57288"/>
    </ligand>
</feature>
<evidence type="ECO:0000256" key="17">
    <source>
        <dbReference type="HAMAP-Rule" id="MF_01631"/>
    </source>
</evidence>
<keyword evidence="10 17" id="KW-0573">Peptidoglycan synthesis</keyword>
<evidence type="ECO:0000256" key="7">
    <source>
        <dbReference type="ARBA" id="ARBA00022737"/>
    </source>
</evidence>
<evidence type="ECO:0000256" key="5">
    <source>
        <dbReference type="ARBA" id="ARBA00022695"/>
    </source>
</evidence>
<dbReference type="PANTHER" id="PTHR43584:SF3">
    <property type="entry name" value="BIFUNCTIONAL PROTEIN GLMU"/>
    <property type="match status" value="1"/>
</dbReference>
<dbReference type="Proteomes" id="UP000242815">
    <property type="component" value="Unassembled WGS sequence"/>
</dbReference>
<dbReference type="NCBIfam" id="TIGR01173">
    <property type="entry name" value="glmU"/>
    <property type="match status" value="1"/>
</dbReference>
<feature type="binding site" evidence="17">
    <location>
        <position position="378"/>
    </location>
    <ligand>
        <name>acetyl-CoA</name>
        <dbReference type="ChEBI" id="CHEBI:57288"/>
    </ligand>
</feature>
<feature type="binding site" evidence="17">
    <location>
        <position position="225"/>
    </location>
    <ligand>
        <name>UDP-N-acetyl-alpha-D-glucosamine</name>
        <dbReference type="ChEBI" id="CHEBI:57705"/>
    </ligand>
</feature>
<dbReference type="EMBL" id="FOYD01000007">
    <property type="protein sequence ID" value="SFQ85147.1"/>
    <property type="molecule type" value="Genomic_DNA"/>
</dbReference>
<evidence type="ECO:0000256" key="8">
    <source>
        <dbReference type="ARBA" id="ARBA00022842"/>
    </source>
</evidence>
<comment type="subcellular location">
    <subcellularLocation>
        <location evidence="17">Cytoplasm</location>
    </subcellularLocation>
</comment>
<comment type="catalytic activity">
    <reaction evidence="15 17">
        <text>N-acetyl-alpha-D-glucosamine 1-phosphate + UTP + H(+) = UDP-N-acetyl-alpha-D-glucosamine + diphosphate</text>
        <dbReference type="Rhea" id="RHEA:13509"/>
        <dbReference type="ChEBI" id="CHEBI:15378"/>
        <dbReference type="ChEBI" id="CHEBI:33019"/>
        <dbReference type="ChEBI" id="CHEBI:46398"/>
        <dbReference type="ChEBI" id="CHEBI:57705"/>
        <dbReference type="ChEBI" id="CHEBI:57776"/>
        <dbReference type="EC" id="2.7.7.23"/>
    </reaction>
</comment>
<dbReference type="STRING" id="1002526.SAMN05216578_10770"/>
<dbReference type="GO" id="GO:0016020">
    <property type="term" value="C:membrane"/>
    <property type="evidence" value="ECO:0007669"/>
    <property type="project" value="GOC"/>
</dbReference>
<feature type="binding site" evidence="17">
    <location>
        <position position="152"/>
    </location>
    <ligand>
        <name>UDP-N-acetyl-alpha-D-glucosamine</name>
        <dbReference type="ChEBI" id="CHEBI:57705"/>
    </ligand>
</feature>
<keyword evidence="13 17" id="KW-0961">Cell wall biogenesis/degradation</keyword>
<sequence>MNLHVVILAAGQGTRMRSALPKVLHPVAGKPMLEHVIDSARALAPAGIHVVIGHGAEKVRETLDAVDLNWVLQSEQLGTGHAVAQALPHINGADQVLVLYGDVPLLTVNTLKSLIEQTPVDSLGMLTVLLGDPTGYGRILRNAEGQVQAIVEQKDASPQQLQIREGNTGIMLLPGSRIQAWLTGLSNNNAQSEYYLTDVVELAVSQAVEVSVVQASDELEVMGANNRQQLSVLERAWQAREAERLMVQGASLADPARLDVRGEVSIGRDIRIDVNVVLEGRVVIEDDVTIEAHCVIRDSVIKAGSVIKAFSHLEGAEVGENCDVGPYARLRPGTVLQRKAKVGNFVETKKTVVGAGSKINHLSYVGDAEVGEGANIGAGTITCNYDGVNKFVTRIGDGAFIGSNTALVAPVSVGRMATTAAGSTITQDVPEATLGVGRARQRNVEGWKRPVKQPKD</sequence>
<evidence type="ECO:0000256" key="12">
    <source>
        <dbReference type="ARBA" id="ARBA00023315"/>
    </source>
</evidence>
<feature type="region of interest" description="Linker" evidence="17">
    <location>
        <begin position="228"/>
        <end position="248"/>
    </location>
</feature>
<dbReference type="GO" id="GO:0005737">
    <property type="term" value="C:cytoplasm"/>
    <property type="evidence" value="ECO:0007669"/>
    <property type="project" value="UniProtKB-SubCell"/>
</dbReference>
<dbReference type="GO" id="GO:0009245">
    <property type="term" value="P:lipid A biosynthetic process"/>
    <property type="evidence" value="ECO:0007669"/>
    <property type="project" value="UniProtKB-UniRule"/>
</dbReference>
<feature type="binding site" evidence="17">
    <location>
        <position position="22"/>
    </location>
    <ligand>
        <name>UDP-N-acetyl-alpha-D-glucosamine</name>
        <dbReference type="ChEBI" id="CHEBI:57705"/>
    </ligand>
</feature>
<dbReference type="EC" id="2.7.7.23" evidence="17"/>
<keyword evidence="7 17" id="KW-0677">Repeat</keyword>
<keyword evidence="4 17" id="KW-0808">Transferase</keyword>
<organism evidence="20 21">
    <name type="scientific">Halopseudomonas formosensis</name>
    <dbReference type="NCBI Taxonomy" id="1002526"/>
    <lineage>
        <taxon>Bacteria</taxon>
        <taxon>Pseudomonadati</taxon>
        <taxon>Pseudomonadota</taxon>
        <taxon>Gammaproteobacteria</taxon>
        <taxon>Pseudomonadales</taxon>
        <taxon>Pseudomonadaceae</taxon>
        <taxon>Halopseudomonas</taxon>
    </lineage>
</organism>
<feature type="binding site" evidence="17">
    <location>
        <position position="102"/>
    </location>
    <ligand>
        <name>Mg(2+)</name>
        <dbReference type="ChEBI" id="CHEBI:18420"/>
    </ligand>
</feature>
<evidence type="ECO:0000256" key="15">
    <source>
        <dbReference type="ARBA" id="ARBA00048493"/>
    </source>
</evidence>
<feature type="binding site" evidence="17">
    <location>
        <position position="375"/>
    </location>
    <ligand>
        <name>UDP-N-acetyl-alpha-D-glucosamine</name>
        <dbReference type="ChEBI" id="CHEBI:57705"/>
    </ligand>
</feature>
<keyword evidence="3 17" id="KW-0963">Cytoplasm</keyword>
<evidence type="ECO:0000256" key="4">
    <source>
        <dbReference type="ARBA" id="ARBA00022679"/>
    </source>
</evidence>
<comment type="function">
    <text evidence="16 17">Catalyzes the last two sequential reactions in the de novo biosynthetic pathway for UDP-N-acetylglucosamine (UDP-GlcNAc). The C-terminal domain catalyzes the transfer of acetyl group from acetyl coenzyme A to glucosamine-1-phosphate (GlcN-1-P) to produce N-acetylglucosamine-1-phosphate (GlcNAc-1-P), which is converted into UDP-GlcNAc by the transfer of uridine 5-monophosphate (from uridine 5-triphosphate), a reaction catalyzed by the N-terminal domain.</text>
</comment>
<dbReference type="AlphaFoldDB" id="A0A1I6BWA2"/>
<dbReference type="InterPro" id="IPR025877">
    <property type="entry name" value="MobA-like_NTP_Trfase"/>
</dbReference>
<protein>
    <recommendedName>
        <fullName evidence="17">Bifunctional protein GlmU</fullName>
    </recommendedName>
    <domain>
        <recommendedName>
            <fullName evidence="17">UDP-N-acetylglucosamine pyrophosphorylase</fullName>
            <ecNumber evidence="17">2.7.7.23</ecNumber>
        </recommendedName>
        <alternativeName>
            <fullName evidence="17">N-acetylglucosamine-1-phosphate uridyltransferase</fullName>
        </alternativeName>
    </domain>
    <domain>
        <recommendedName>
            <fullName evidence="17">Glucosamine-1-phosphate N-acetyltransferase</fullName>
            <ecNumber evidence="17">2.3.1.157</ecNumber>
        </recommendedName>
    </domain>
</protein>
<evidence type="ECO:0000256" key="16">
    <source>
        <dbReference type="ARBA" id="ARBA00049628"/>
    </source>
</evidence>
<proteinExistence type="inferred from homology"/>
<dbReference type="GO" id="GO:0000287">
    <property type="term" value="F:magnesium ion binding"/>
    <property type="evidence" value="ECO:0007669"/>
    <property type="project" value="UniProtKB-UniRule"/>
</dbReference>
<evidence type="ECO:0000256" key="2">
    <source>
        <dbReference type="ARBA" id="ARBA00007947"/>
    </source>
</evidence>
<keyword evidence="12 17" id="KW-0012">Acyltransferase</keyword>
<comment type="subunit">
    <text evidence="17">Homotrimer.</text>
</comment>
<dbReference type="GO" id="GO:0008360">
    <property type="term" value="P:regulation of cell shape"/>
    <property type="evidence" value="ECO:0007669"/>
    <property type="project" value="UniProtKB-KW"/>
</dbReference>
<dbReference type="GO" id="GO:0009252">
    <property type="term" value="P:peptidoglycan biosynthetic process"/>
    <property type="evidence" value="ECO:0007669"/>
    <property type="project" value="UniProtKB-UniRule"/>
</dbReference>
<keyword evidence="6 17" id="KW-0479">Metal-binding</keyword>
<feature type="binding site" evidence="17">
    <location>
        <begin position="384"/>
        <end position="385"/>
    </location>
    <ligand>
        <name>acetyl-CoA</name>
        <dbReference type="ChEBI" id="CHEBI:57288"/>
    </ligand>
</feature>
<keyword evidence="5 17" id="KW-0548">Nucleotidyltransferase</keyword>
<feature type="domain" description="MobA-like NTP transferase" evidence="18">
    <location>
        <begin position="5"/>
        <end position="118"/>
    </location>
</feature>
<evidence type="ECO:0000256" key="1">
    <source>
        <dbReference type="ARBA" id="ARBA00007707"/>
    </source>
</evidence>
<evidence type="ECO:0000256" key="14">
    <source>
        <dbReference type="ARBA" id="ARBA00048247"/>
    </source>
</evidence>
<dbReference type="GO" id="GO:0019134">
    <property type="term" value="F:glucosamine-1-phosphate N-acetyltransferase activity"/>
    <property type="evidence" value="ECO:0007669"/>
    <property type="project" value="UniProtKB-UniRule"/>
</dbReference>
<dbReference type="Gene3D" id="2.160.10.10">
    <property type="entry name" value="Hexapeptide repeat proteins"/>
    <property type="match status" value="1"/>
</dbReference>
<dbReference type="PANTHER" id="PTHR43584">
    <property type="entry name" value="NUCLEOTIDYL TRANSFERASE"/>
    <property type="match status" value="1"/>
</dbReference>
<evidence type="ECO:0000313" key="20">
    <source>
        <dbReference type="EMBL" id="SFQ85147.1"/>
    </source>
</evidence>
<feature type="binding site" evidence="17">
    <location>
        <position position="403"/>
    </location>
    <ligand>
        <name>acetyl-CoA</name>
        <dbReference type="ChEBI" id="CHEBI:57288"/>
    </ligand>
</feature>
<feature type="active site" description="Proton acceptor" evidence="17">
    <location>
        <position position="361"/>
    </location>
</feature>
<evidence type="ECO:0000256" key="10">
    <source>
        <dbReference type="ARBA" id="ARBA00022984"/>
    </source>
</evidence>
<evidence type="ECO:0000313" key="21">
    <source>
        <dbReference type="Proteomes" id="UP000242815"/>
    </source>
</evidence>
<dbReference type="InterPro" id="IPR056729">
    <property type="entry name" value="GMPPB_C"/>
</dbReference>
<feature type="binding site" evidence="17">
    <location>
        <position position="421"/>
    </location>
    <ligand>
        <name>acetyl-CoA</name>
        <dbReference type="ChEBI" id="CHEBI:57288"/>
    </ligand>
</feature>
<evidence type="ECO:0000256" key="9">
    <source>
        <dbReference type="ARBA" id="ARBA00022960"/>
    </source>
</evidence>
<dbReference type="UniPathway" id="UPA00113">
    <property type="reaction ID" value="UER00532"/>
</dbReference>
<dbReference type="GO" id="GO:0000902">
    <property type="term" value="P:cell morphogenesis"/>
    <property type="evidence" value="ECO:0007669"/>
    <property type="project" value="UniProtKB-UniRule"/>
</dbReference>
<comment type="pathway">
    <text evidence="17">Nucleotide-sugar biosynthesis; UDP-N-acetyl-alpha-D-glucosamine biosynthesis; N-acetyl-alpha-D-glucosamine 1-phosphate from alpha-D-glucosamine 6-phosphate (route II): step 2/2.</text>
</comment>
<evidence type="ECO:0000256" key="11">
    <source>
        <dbReference type="ARBA" id="ARBA00023268"/>
    </source>
</evidence>
<dbReference type="SUPFAM" id="SSF51161">
    <property type="entry name" value="Trimeric LpxA-like enzymes"/>
    <property type="match status" value="1"/>
</dbReference>
<dbReference type="GO" id="GO:0003977">
    <property type="term" value="F:UDP-N-acetylglucosamine diphosphorylase activity"/>
    <property type="evidence" value="ECO:0007669"/>
    <property type="project" value="UniProtKB-UniRule"/>
</dbReference>
<dbReference type="Gene3D" id="3.90.550.10">
    <property type="entry name" value="Spore Coat Polysaccharide Biosynthesis Protein SpsA, Chain A"/>
    <property type="match status" value="1"/>
</dbReference>
<dbReference type="Pfam" id="PF25087">
    <property type="entry name" value="GMPPB_C"/>
    <property type="match status" value="1"/>
</dbReference>
<dbReference type="SUPFAM" id="SSF53448">
    <property type="entry name" value="Nucleotide-diphospho-sugar transferases"/>
    <property type="match status" value="1"/>
</dbReference>
<dbReference type="InterPro" id="IPR050065">
    <property type="entry name" value="GlmU-like"/>
</dbReference>
<comment type="catalytic activity">
    <reaction evidence="14 17">
        <text>alpha-D-glucosamine 1-phosphate + acetyl-CoA = N-acetyl-alpha-D-glucosamine 1-phosphate + CoA + H(+)</text>
        <dbReference type="Rhea" id="RHEA:13725"/>
        <dbReference type="ChEBI" id="CHEBI:15378"/>
        <dbReference type="ChEBI" id="CHEBI:57287"/>
        <dbReference type="ChEBI" id="CHEBI:57288"/>
        <dbReference type="ChEBI" id="CHEBI:57776"/>
        <dbReference type="ChEBI" id="CHEBI:58516"/>
        <dbReference type="EC" id="2.3.1.157"/>
    </reaction>
</comment>
<name>A0A1I6BWA2_9GAMM</name>
<keyword evidence="8 17" id="KW-0460">Magnesium</keyword>
<dbReference type="InterPro" id="IPR011004">
    <property type="entry name" value="Trimer_LpxA-like_sf"/>
</dbReference>
<dbReference type="CDD" id="cd02540">
    <property type="entry name" value="GT2_GlmU_N_bac"/>
    <property type="match status" value="1"/>
</dbReference>
<reference evidence="20 21" key="1">
    <citation type="submission" date="2016-10" db="EMBL/GenBank/DDBJ databases">
        <authorList>
            <person name="de Groot N.N."/>
        </authorList>
    </citation>
    <scope>NUCLEOTIDE SEQUENCE [LARGE SCALE GENOMIC DNA]</scope>
    <source>
        <strain evidence="20 21">JCM 18415</strain>
    </source>
</reference>
<feature type="binding site" evidence="17">
    <location>
        <position position="137"/>
    </location>
    <ligand>
        <name>UDP-N-acetyl-alpha-D-glucosamine</name>
        <dbReference type="ChEBI" id="CHEBI:57705"/>
    </ligand>
</feature>
<evidence type="ECO:0000256" key="3">
    <source>
        <dbReference type="ARBA" id="ARBA00022490"/>
    </source>
</evidence>
<dbReference type="UniPathway" id="UPA00973"/>
<evidence type="ECO:0000259" key="18">
    <source>
        <dbReference type="Pfam" id="PF12804"/>
    </source>
</evidence>
<dbReference type="HAMAP" id="MF_01631">
    <property type="entry name" value="GlmU"/>
    <property type="match status" value="1"/>
</dbReference>
<gene>
    <name evidence="17" type="primary">glmU</name>
    <name evidence="20" type="ORF">SAMN05216578_10770</name>
</gene>
<feature type="binding site" evidence="17">
    <location>
        <begin position="100"/>
        <end position="102"/>
    </location>
    <ligand>
        <name>UDP-N-acetyl-alpha-D-glucosamine</name>
        <dbReference type="ChEBI" id="CHEBI:57705"/>
    </ligand>
</feature>
<accession>A0A1I6BWA2</accession>
<comment type="cofactor">
    <cofactor evidence="17">
        <name>Mg(2+)</name>
        <dbReference type="ChEBI" id="CHEBI:18420"/>
    </cofactor>
    <text evidence="17">Binds 1 Mg(2+) ion per subunit.</text>
</comment>
<dbReference type="InterPro" id="IPR038009">
    <property type="entry name" value="GlmU_C_LbH"/>
</dbReference>
<feature type="binding site" evidence="17">
    <location>
        <begin position="8"/>
        <end position="11"/>
    </location>
    <ligand>
        <name>UDP-N-acetyl-alpha-D-glucosamine</name>
        <dbReference type="ChEBI" id="CHEBI:57705"/>
    </ligand>
</feature>
<feature type="region of interest" description="N-acetyltransferase" evidence="17">
    <location>
        <begin position="249"/>
        <end position="456"/>
    </location>
</feature>
<feature type="binding site" evidence="17">
    <location>
        <position position="331"/>
    </location>
    <ligand>
        <name>UDP-N-acetyl-alpha-D-glucosamine</name>
        <dbReference type="ChEBI" id="CHEBI:57705"/>
    </ligand>
</feature>
<feature type="binding site" evidence="17">
    <location>
        <position position="349"/>
    </location>
    <ligand>
        <name>UDP-N-acetyl-alpha-D-glucosamine</name>
        <dbReference type="ChEBI" id="CHEBI:57705"/>
    </ligand>
</feature>
<evidence type="ECO:0000256" key="13">
    <source>
        <dbReference type="ARBA" id="ARBA00023316"/>
    </source>
</evidence>
<dbReference type="Pfam" id="PF12804">
    <property type="entry name" value="NTP_transf_3"/>
    <property type="match status" value="1"/>
</dbReference>